<evidence type="ECO:0000256" key="5">
    <source>
        <dbReference type="ARBA" id="ARBA00022840"/>
    </source>
</evidence>
<dbReference type="EMBL" id="CATQJA010002609">
    <property type="protein sequence ID" value="CAJ0572901.1"/>
    <property type="molecule type" value="Genomic_DNA"/>
</dbReference>
<dbReference type="GO" id="GO:0005778">
    <property type="term" value="C:peroxisomal membrane"/>
    <property type="evidence" value="ECO:0007669"/>
    <property type="project" value="TreeGrafter"/>
</dbReference>
<keyword evidence="8" id="KW-1133">Transmembrane helix</keyword>
<dbReference type="NCBIfam" id="TIGR00309">
    <property type="entry name" value="V_ATPase_subD"/>
    <property type="match status" value="1"/>
</dbReference>
<comment type="function">
    <text evidence="7">Subunit of the V1 complex of vacuolar(H+)-ATPase (V-ATPase), a multisubunit enzyme composed of a peripheral complex (V1) that hydrolyzes ATP and a membrane integral complex (V0) that translocates protons. V-ATPase is responsible for acidifying and maintaining the pH of intracellular compartments and in some cell types, is targeted to the plasma membrane, where it is responsible for acidifying the extracellular environment.</text>
</comment>
<reference evidence="10" key="1">
    <citation type="submission" date="2023-06" db="EMBL/GenBank/DDBJ databases">
        <authorList>
            <person name="Delattre M."/>
        </authorList>
    </citation>
    <scope>NUCLEOTIDE SEQUENCE</scope>
    <source>
        <strain evidence="10">AF72</strain>
    </source>
</reference>
<sequence>MFKVKNDRLEVLSAFLHSEVPLEGVAKKTEGFTVAELERLARRVQIATAIRGAKLCNEADLENGLENSRPLSTKQLETQVEIRLDEVGGMKEQKKTLEELLLWPGMYPNLFARCGVRMGRGVLLCGPSGCGKTILAKAFAAHTKFQTIFIKGPELLSKYIGSSEENVRNAFARARASAPCVLLFDELDSLAPRRGADSTGVTDRVVNQLLTEMDGAEGLNGVFVLGCTSRVDLIDPALLRPGRFDHKLVCDAPNEEDREEILEIVLKKIERQGEFDLKKLAHMSEGWTGADLNAWMLNAHFLASRKNPGEDTPITRHDILATAQTLMTTRLKGAHKGHSLLKKKSDALNLRFREVLRQIVEAKMAVYGDVMDDARFSLAEAKNRAGDFSQTVIQNVATARYRVQYTTENVVGVVLPVCKVEKSGADRYMLTGLGKGGAKISAAKAKYAQVIELLVELAGLQTSFVKLDEAIKVTNRRVNAIQHVIIPRLENTLSYIVTELDEMEREEFFRMKKIQANKRKQREAAETAQGPHIAAVTLAAYECESLNFPEPPYPESIVCPDQRASSAVNLWAIVSKVRVEALLWGIGTALGELPPYFMARAARLGGQEPDDEDYKAWKRALRGKAKKQITFTDRVKLWIEATVTQVGFPGILLFASIPNPLFDLAGITCGHFLVPFWSFFTATLIGKSIIKMHVQMLFVIVAFSEHYADRLLQVVAQIPRIGHKLREPFKEFLTQQRQALHGNKDHQSPKAGWVQNGLQLIVTAITEALLFQTAKGINLFPKWIRATTFEYLKFIIGFSACISVMEFFKATFGTLRPYFLEVCAPDWSKIDCFVSNAMARAGYSRPIQVACAVMAALVNAWTIFILVTRITDNRHHLNDVIFACLLGIGFAASTASAFTRQHVYEEREVMRDVKFE</sequence>
<evidence type="ECO:0000256" key="6">
    <source>
        <dbReference type="ARBA" id="ARBA00023065"/>
    </source>
</evidence>
<keyword evidence="3" id="KW-0813">Transport</keyword>
<keyword evidence="11" id="KW-1185">Reference proteome</keyword>
<keyword evidence="4" id="KW-0547">Nucleotide-binding</keyword>
<evidence type="ECO:0000259" key="9">
    <source>
        <dbReference type="SMART" id="SM00382"/>
    </source>
</evidence>
<dbReference type="Pfam" id="PF01813">
    <property type="entry name" value="ATP-synt_D"/>
    <property type="match status" value="1"/>
</dbReference>
<dbReference type="Gene3D" id="1.10.287.3240">
    <property type="match status" value="1"/>
</dbReference>
<evidence type="ECO:0000256" key="3">
    <source>
        <dbReference type="ARBA" id="ARBA00022448"/>
    </source>
</evidence>
<dbReference type="InterPro" id="IPR027417">
    <property type="entry name" value="P-loop_NTPase"/>
</dbReference>
<evidence type="ECO:0000256" key="2">
    <source>
        <dbReference type="ARBA" id="ARBA00006914"/>
    </source>
</evidence>
<feature type="transmembrane region" description="Helical" evidence="8">
    <location>
        <begin position="847"/>
        <end position="868"/>
    </location>
</feature>
<feature type="domain" description="AAA+ ATPase" evidence="9">
    <location>
        <begin position="118"/>
        <end position="254"/>
    </location>
</feature>
<keyword evidence="8" id="KW-0472">Membrane</keyword>
<feature type="transmembrane region" description="Helical" evidence="8">
    <location>
        <begin position="880"/>
        <end position="898"/>
    </location>
</feature>
<accession>A0AA36CR16</accession>
<dbReference type="FunFam" id="3.40.50.300:FF:000149">
    <property type="entry name" value="Nuclear valosin-containing protein-like"/>
    <property type="match status" value="1"/>
</dbReference>
<dbReference type="SUPFAM" id="SSF52540">
    <property type="entry name" value="P-loop containing nucleoside triphosphate hydrolases"/>
    <property type="match status" value="1"/>
</dbReference>
<name>A0AA36CR16_9BILA</name>
<dbReference type="GO" id="GO:0005829">
    <property type="term" value="C:cytosol"/>
    <property type="evidence" value="ECO:0007669"/>
    <property type="project" value="TreeGrafter"/>
</dbReference>
<dbReference type="AlphaFoldDB" id="A0AA36CR16"/>
<dbReference type="SUPFAM" id="SSF48317">
    <property type="entry name" value="Acid phosphatase/Vanadium-dependent haloperoxidase"/>
    <property type="match status" value="1"/>
</dbReference>
<evidence type="ECO:0000256" key="7">
    <source>
        <dbReference type="ARBA" id="ARBA00045737"/>
    </source>
</evidence>
<keyword evidence="5" id="KW-0067">ATP-binding</keyword>
<dbReference type="Gene3D" id="1.20.144.10">
    <property type="entry name" value="Phosphatidic acid phosphatase type 2/haloperoxidase"/>
    <property type="match status" value="1"/>
</dbReference>
<organism evidence="10 11">
    <name type="scientific">Mesorhabditis spiculigera</name>
    <dbReference type="NCBI Taxonomy" id="96644"/>
    <lineage>
        <taxon>Eukaryota</taxon>
        <taxon>Metazoa</taxon>
        <taxon>Ecdysozoa</taxon>
        <taxon>Nematoda</taxon>
        <taxon>Chromadorea</taxon>
        <taxon>Rhabditida</taxon>
        <taxon>Rhabditina</taxon>
        <taxon>Rhabditomorpha</taxon>
        <taxon>Rhabditoidea</taxon>
        <taxon>Rhabditidae</taxon>
        <taxon>Mesorhabditinae</taxon>
        <taxon>Mesorhabditis</taxon>
    </lineage>
</organism>
<dbReference type="GO" id="GO:0005524">
    <property type="term" value="F:ATP binding"/>
    <property type="evidence" value="ECO:0007669"/>
    <property type="project" value="UniProtKB-KW"/>
</dbReference>
<evidence type="ECO:0000313" key="10">
    <source>
        <dbReference type="EMBL" id="CAJ0572901.1"/>
    </source>
</evidence>
<keyword evidence="8" id="KW-0812">Transmembrane</keyword>
<dbReference type="GO" id="GO:0046961">
    <property type="term" value="F:proton-transporting ATPase activity, rotational mechanism"/>
    <property type="evidence" value="ECO:0007669"/>
    <property type="project" value="InterPro"/>
</dbReference>
<keyword evidence="6" id="KW-0406">Ion transport</keyword>
<feature type="transmembrane region" description="Helical" evidence="8">
    <location>
        <begin position="791"/>
        <end position="812"/>
    </location>
</feature>
<dbReference type="InterPro" id="IPR000326">
    <property type="entry name" value="PAP2/HPO"/>
</dbReference>
<dbReference type="InterPro" id="IPR036938">
    <property type="entry name" value="PAP2/HPO_sf"/>
</dbReference>
<dbReference type="Pfam" id="PF00004">
    <property type="entry name" value="AAA"/>
    <property type="match status" value="1"/>
</dbReference>
<dbReference type="PANTHER" id="PTHR23077:SF12">
    <property type="entry name" value="PEROXISOMAL ATPASE PEX1"/>
    <property type="match status" value="1"/>
</dbReference>
<feature type="non-terminal residue" evidence="10">
    <location>
        <position position="1"/>
    </location>
</feature>
<dbReference type="GO" id="GO:0016558">
    <property type="term" value="P:protein import into peroxisome matrix"/>
    <property type="evidence" value="ECO:0007669"/>
    <property type="project" value="TreeGrafter"/>
</dbReference>
<dbReference type="Gene3D" id="3.40.50.300">
    <property type="entry name" value="P-loop containing nucleotide triphosphate hydrolases"/>
    <property type="match status" value="1"/>
</dbReference>
<gene>
    <name evidence="10" type="ORF">MSPICULIGERA_LOCUS11276</name>
</gene>
<evidence type="ECO:0000256" key="8">
    <source>
        <dbReference type="SAM" id="Phobius"/>
    </source>
</evidence>
<dbReference type="PROSITE" id="PS00674">
    <property type="entry name" value="AAA"/>
    <property type="match status" value="1"/>
</dbReference>
<dbReference type="Proteomes" id="UP001177023">
    <property type="component" value="Unassembled WGS sequence"/>
</dbReference>
<evidence type="ECO:0000313" key="11">
    <source>
        <dbReference type="Proteomes" id="UP001177023"/>
    </source>
</evidence>
<evidence type="ECO:0000256" key="1">
    <source>
        <dbReference type="ARBA" id="ARBA00005850"/>
    </source>
</evidence>
<dbReference type="Gene3D" id="1.10.8.60">
    <property type="match status" value="1"/>
</dbReference>
<dbReference type="InterPro" id="IPR003960">
    <property type="entry name" value="ATPase_AAA_CS"/>
</dbReference>
<dbReference type="Pfam" id="PF01569">
    <property type="entry name" value="PAP2"/>
    <property type="match status" value="1"/>
</dbReference>
<dbReference type="InterPro" id="IPR050168">
    <property type="entry name" value="AAA_ATPase_domain"/>
</dbReference>
<comment type="caution">
    <text evidence="10">The sequence shown here is derived from an EMBL/GenBank/DDBJ whole genome shotgun (WGS) entry which is preliminary data.</text>
</comment>
<evidence type="ECO:0000256" key="4">
    <source>
        <dbReference type="ARBA" id="ARBA00022741"/>
    </source>
</evidence>
<dbReference type="InterPro" id="IPR003959">
    <property type="entry name" value="ATPase_AAA_core"/>
</dbReference>
<comment type="similarity">
    <text evidence="2">Belongs to the AAA ATPase family.</text>
</comment>
<feature type="transmembrane region" description="Helical" evidence="8">
    <location>
        <begin position="664"/>
        <end position="686"/>
    </location>
</feature>
<dbReference type="SMART" id="SM00382">
    <property type="entry name" value="AAA"/>
    <property type="match status" value="1"/>
</dbReference>
<dbReference type="InterPro" id="IPR003593">
    <property type="entry name" value="AAA+_ATPase"/>
</dbReference>
<dbReference type="InterPro" id="IPR002699">
    <property type="entry name" value="V_ATPase_D"/>
</dbReference>
<dbReference type="GO" id="GO:0016887">
    <property type="term" value="F:ATP hydrolysis activity"/>
    <property type="evidence" value="ECO:0007669"/>
    <property type="project" value="InterPro"/>
</dbReference>
<protein>
    <recommendedName>
        <fullName evidence="9">AAA+ ATPase domain-containing protein</fullName>
    </recommendedName>
</protein>
<comment type="similarity">
    <text evidence="1">Belongs to the V-ATPase D subunit family.</text>
</comment>
<dbReference type="PANTHER" id="PTHR23077">
    <property type="entry name" value="AAA-FAMILY ATPASE"/>
    <property type="match status" value="1"/>
</dbReference>
<proteinExistence type="inferred from homology"/>